<organism evidence="3 4">
    <name type="scientific">Pseudoxanthomonas broegbernensis</name>
    <dbReference type="NCBI Taxonomy" id="83619"/>
    <lineage>
        <taxon>Bacteria</taxon>
        <taxon>Pseudomonadati</taxon>
        <taxon>Pseudomonadota</taxon>
        <taxon>Gammaproteobacteria</taxon>
        <taxon>Lysobacterales</taxon>
        <taxon>Lysobacteraceae</taxon>
        <taxon>Pseudoxanthomonas</taxon>
    </lineage>
</organism>
<protein>
    <recommendedName>
        <fullName evidence="5">DUF1911 domain-containing protein</fullName>
    </recommendedName>
</protein>
<evidence type="ECO:0000313" key="4">
    <source>
        <dbReference type="Proteomes" id="UP000462066"/>
    </source>
</evidence>
<evidence type="ECO:0000259" key="1">
    <source>
        <dbReference type="Pfam" id="PF08928"/>
    </source>
</evidence>
<dbReference type="InterPro" id="IPR015025">
    <property type="entry name" value="PoNi_C"/>
</dbReference>
<dbReference type="AlphaFoldDB" id="A0A7V8K5W9"/>
<dbReference type="InterPro" id="IPR028983">
    <property type="entry name" value="PA2201-like_C"/>
</dbReference>
<dbReference type="SUPFAM" id="SSF140731">
    <property type="entry name" value="PA2201 C-terminal domain-like"/>
    <property type="match status" value="1"/>
</dbReference>
<evidence type="ECO:0008006" key="5">
    <source>
        <dbReference type="Google" id="ProtNLM"/>
    </source>
</evidence>
<gene>
    <name evidence="3" type="ORF">B1992_15030</name>
</gene>
<dbReference type="EMBL" id="MWIP01000035">
    <property type="protein sequence ID" value="KAF1684514.1"/>
    <property type="molecule type" value="Genomic_DNA"/>
</dbReference>
<reference evidence="3 4" key="1">
    <citation type="submission" date="2017-10" db="EMBL/GenBank/DDBJ databases">
        <title>Whole genome sequencing of Pseudoxanthomonas broegbernensis DSM 12573(T).</title>
        <authorList>
            <person name="Kumar S."/>
            <person name="Bansal K."/>
            <person name="Kaur A."/>
            <person name="Patil P."/>
            <person name="Sharma S."/>
            <person name="Patil P.B."/>
        </authorList>
    </citation>
    <scope>NUCLEOTIDE SEQUENCE [LARGE SCALE GENOMIC DNA]</scope>
    <source>
        <strain evidence="3 4">DSM 12573</strain>
    </source>
</reference>
<dbReference type="RefSeq" id="WP_162312327.1">
    <property type="nucleotide sequence ID" value="NZ_JACHGU010000018.1"/>
</dbReference>
<dbReference type="InterPro" id="IPR015024">
    <property type="entry name" value="PoNi_N"/>
</dbReference>
<name>A0A7V8K5W9_9GAMM</name>
<evidence type="ECO:0000313" key="3">
    <source>
        <dbReference type="EMBL" id="KAF1684514.1"/>
    </source>
</evidence>
<comment type="caution">
    <text evidence="3">The sequence shown here is derived from an EMBL/GenBank/DDBJ whole genome shotgun (WGS) entry which is preliminary data.</text>
</comment>
<evidence type="ECO:0000259" key="2">
    <source>
        <dbReference type="Pfam" id="PF08929"/>
    </source>
</evidence>
<dbReference type="Pfam" id="PF08928">
    <property type="entry name" value="PoNi_N"/>
    <property type="match status" value="1"/>
</dbReference>
<feature type="domain" description="PoNi C-terminal" evidence="2">
    <location>
        <begin position="142"/>
        <end position="256"/>
    </location>
</feature>
<feature type="domain" description="PoNi N-terminal" evidence="1">
    <location>
        <begin position="10"/>
        <end position="134"/>
    </location>
</feature>
<dbReference type="Pfam" id="PF08929">
    <property type="entry name" value="PoNi_C"/>
    <property type="match status" value="1"/>
</dbReference>
<dbReference type="Proteomes" id="UP000462066">
    <property type="component" value="Unassembled WGS sequence"/>
</dbReference>
<keyword evidence="4" id="KW-1185">Reference proteome</keyword>
<sequence>MRSSIGGAGYWNARISKDGEWIAKARKLLEGKSDNPTYDPQFTFDLSKDTLRMLLRCYSRGDVLSELAPLFPNILEMWELSNRLAVEVCDKHGLATCRNWVFDLSNLNHYQWCFGLIGLALALEVPDVHWQRLLALVGQEGEDVLLDKVVACRQSGRRIGSALLHDRPYGRLLTCLELGGDQQARLLRDFLDHWYPELARTGKQRLWWYDYGDPVKHPLEKGSYFGRWCIEAVAAVKSFGIDDTDCLDHPYYPGDLVQDGRSPRYSDPVPATGTDMSRIEFGSATHGRPARNWLSRLLLGSDRRR</sequence>
<proteinExistence type="predicted"/>
<accession>A0A7V8K5W9</accession>
<dbReference type="Gene3D" id="1.10.3920.10">
    <property type="entry name" value="PA2201 C-terminal domain-like"/>
    <property type="match status" value="1"/>
</dbReference>